<evidence type="ECO:0000313" key="2">
    <source>
        <dbReference type="EMBL" id="THU83346.1"/>
    </source>
</evidence>
<reference evidence="2 3" key="1">
    <citation type="journal article" date="2019" name="Nat. Ecol. Evol.">
        <title>Megaphylogeny resolves global patterns of mushroom evolution.</title>
        <authorList>
            <person name="Varga T."/>
            <person name="Krizsan K."/>
            <person name="Foldi C."/>
            <person name="Dima B."/>
            <person name="Sanchez-Garcia M."/>
            <person name="Sanchez-Ramirez S."/>
            <person name="Szollosi G.J."/>
            <person name="Szarkandi J.G."/>
            <person name="Papp V."/>
            <person name="Albert L."/>
            <person name="Andreopoulos W."/>
            <person name="Angelini C."/>
            <person name="Antonin V."/>
            <person name="Barry K.W."/>
            <person name="Bougher N.L."/>
            <person name="Buchanan P."/>
            <person name="Buyck B."/>
            <person name="Bense V."/>
            <person name="Catcheside P."/>
            <person name="Chovatia M."/>
            <person name="Cooper J."/>
            <person name="Damon W."/>
            <person name="Desjardin D."/>
            <person name="Finy P."/>
            <person name="Geml J."/>
            <person name="Haridas S."/>
            <person name="Hughes K."/>
            <person name="Justo A."/>
            <person name="Karasinski D."/>
            <person name="Kautmanova I."/>
            <person name="Kiss B."/>
            <person name="Kocsube S."/>
            <person name="Kotiranta H."/>
            <person name="LaButti K.M."/>
            <person name="Lechner B.E."/>
            <person name="Liimatainen K."/>
            <person name="Lipzen A."/>
            <person name="Lukacs Z."/>
            <person name="Mihaltcheva S."/>
            <person name="Morgado L.N."/>
            <person name="Niskanen T."/>
            <person name="Noordeloos M.E."/>
            <person name="Ohm R.A."/>
            <person name="Ortiz-Santana B."/>
            <person name="Ovrebo C."/>
            <person name="Racz N."/>
            <person name="Riley R."/>
            <person name="Savchenko A."/>
            <person name="Shiryaev A."/>
            <person name="Soop K."/>
            <person name="Spirin V."/>
            <person name="Szebenyi C."/>
            <person name="Tomsovsky M."/>
            <person name="Tulloss R.E."/>
            <person name="Uehling J."/>
            <person name="Grigoriev I.V."/>
            <person name="Vagvolgyi C."/>
            <person name="Papp T."/>
            <person name="Martin F.M."/>
            <person name="Miettinen O."/>
            <person name="Hibbett D.S."/>
            <person name="Nagy L.G."/>
        </authorList>
    </citation>
    <scope>NUCLEOTIDE SEQUENCE [LARGE SCALE GENOMIC DNA]</scope>
    <source>
        <strain evidence="2 3">CBS 962.96</strain>
    </source>
</reference>
<keyword evidence="2" id="KW-0378">Hydrolase</keyword>
<name>A0A4S8L469_DENBC</name>
<gene>
    <name evidence="2" type="ORF">K435DRAFT_689698</name>
</gene>
<dbReference type="AlphaFoldDB" id="A0A4S8L469"/>
<dbReference type="PANTHER" id="PTHR43056:SF5">
    <property type="entry name" value="PEPTIDASE S9 PROLYL OLIGOPEPTIDASE CATALYTIC DOMAIN-CONTAINING PROTEIN"/>
    <property type="match status" value="1"/>
</dbReference>
<dbReference type="GO" id="GO:0006508">
    <property type="term" value="P:proteolysis"/>
    <property type="evidence" value="ECO:0007669"/>
    <property type="project" value="InterPro"/>
</dbReference>
<dbReference type="InterPro" id="IPR011042">
    <property type="entry name" value="6-blade_b-propeller_TolB-like"/>
</dbReference>
<sequence length="671" mass="73753">MRAPYGTWKSPISAESITRSANSIYEIIVDPSTSIVYHVEGRPSEAGRSVLVESRTGRDVAGQGWNVRTGVHEYGGAPATVQSGIAYFSHIKDNRVYEVDARQSGATPEAVTPENPAHRFAQICIHPAKTNILVSVFEDHTIDQPSSVVNSLCLINTNTKSVSTLVSGSDFYAFPLFSPDGDRLVWQQWSNPHMPWESSQILIADVSLTDSTSDPALKLSNITTVAGDANSNISVGWMSWASNETLLFLSDESGFVNPWKYDVSSKKSSAIFPEPVREDFANVMWSLGMFPYAVVDPQGRHGIFTAWRDGRNILYLVDLESGTRKQLDSPYVTVESMRTVSKEKNQVVFVGGKVDASPAVVQCTVTLGKSSPQVTFETLNLPGEPPFAKELVSVPKGMTLKVPPDGEPLHIVFYAPHNPQYEGSSVDAEKPPCVLNVHGGPTGMAFQDLQSRIQYFTSRGWSWLDVNYGGSFGYGRAYRDRLNGQWGPLDTEDCITAASILASDQYNLIDPSRTVIRGSSSGGLTVLTSLSLSSNLNAFTAATSLYGVVDLVALMKETHKFEAHYMQVPGTPEEKEKILKARSPVNFADRIKKPLLVRFPAFLQGDIDRVVPKEQAQAMYDNIINAGGTAEFKLYSGEGHGFRQEAHQRDALERELDFYERCLGLKEQGKL</sequence>
<dbReference type="OrthoDB" id="43744at2759"/>
<evidence type="ECO:0000313" key="3">
    <source>
        <dbReference type="Proteomes" id="UP000297245"/>
    </source>
</evidence>
<protein>
    <submittedName>
        <fullName evidence="2">Alpha/beta-hydrolase</fullName>
    </submittedName>
</protein>
<accession>A0A4S8L469</accession>
<dbReference type="SUPFAM" id="SSF53474">
    <property type="entry name" value="alpha/beta-Hydrolases"/>
    <property type="match status" value="1"/>
</dbReference>
<feature type="domain" description="Peptidase S9 prolyl oligopeptidase catalytic" evidence="1">
    <location>
        <begin position="449"/>
        <end position="664"/>
    </location>
</feature>
<dbReference type="InterPro" id="IPR029058">
    <property type="entry name" value="AB_hydrolase_fold"/>
</dbReference>
<dbReference type="InterPro" id="IPR050585">
    <property type="entry name" value="Xaa-Pro_dipeptidyl-ppase/CocE"/>
</dbReference>
<dbReference type="Gene3D" id="2.120.10.30">
    <property type="entry name" value="TolB, C-terminal domain"/>
    <property type="match status" value="1"/>
</dbReference>
<dbReference type="EMBL" id="ML179669">
    <property type="protein sequence ID" value="THU83346.1"/>
    <property type="molecule type" value="Genomic_DNA"/>
</dbReference>
<dbReference type="GO" id="GO:0008236">
    <property type="term" value="F:serine-type peptidase activity"/>
    <property type="evidence" value="ECO:0007669"/>
    <property type="project" value="InterPro"/>
</dbReference>
<dbReference type="InterPro" id="IPR001375">
    <property type="entry name" value="Peptidase_S9_cat"/>
</dbReference>
<proteinExistence type="predicted"/>
<organism evidence="2 3">
    <name type="scientific">Dendrothele bispora (strain CBS 962.96)</name>
    <dbReference type="NCBI Taxonomy" id="1314807"/>
    <lineage>
        <taxon>Eukaryota</taxon>
        <taxon>Fungi</taxon>
        <taxon>Dikarya</taxon>
        <taxon>Basidiomycota</taxon>
        <taxon>Agaricomycotina</taxon>
        <taxon>Agaricomycetes</taxon>
        <taxon>Agaricomycetidae</taxon>
        <taxon>Agaricales</taxon>
        <taxon>Agaricales incertae sedis</taxon>
        <taxon>Dendrothele</taxon>
    </lineage>
</organism>
<keyword evidence="3" id="KW-1185">Reference proteome</keyword>
<dbReference type="SUPFAM" id="SSF82171">
    <property type="entry name" value="DPP6 N-terminal domain-like"/>
    <property type="match status" value="1"/>
</dbReference>
<dbReference type="Proteomes" id="UP000297245">
    <property type="component" value="Unassembled WGS sequence"/>
</dbReference>
<dbReference type="Pfam" id="PF00326">
    <property type="entry name" value="Peptidase_S9"/>
    <property type="match status" value="1"/>
</dbReference>
<dbReference type="Gene3D" id="3.40.50.1820">
    <property type="entry name" value="alpha/beta hydrolase"/>
    <property type="match status" value="1"/>
</dbReference>
<dbReference type="PANTHER" id="PTHR43056">
    <property type="entry name" value="PEPTIDASE S9 PROLYL OLIGOPEPTIDASE"/>
    <property type="match status" value="1"/>
</dbReference>
<evidence type="ECO:0000259" key="1">
    <source>
        <dbReference type="Pfam" id="PF00326"/>
    </source>
</evidence>